<feature type="domain" description="Response regulatory" evidence="5">
    <location>
        <begin position="74"/>
        <end position="188"/>
    </location>
</feature>
<dbReference type="AlphaFoldDB" id="A0A850PS81"/>
<evidence type="ECO:0000259" key="4">
    <source>
        <dbReference type="PROSITE" id="PS50043"/>
    </source>
</evidence>
<name>A0A850PS81_9MYCO</name>
<dbReference type="Proteomes" id="UP000570517">
    <property type="component" value="Unassembled WGS sequence"/>
</dbReference>
<evidence type="ECO:0000313" key="6">
    <source>
        <dbReference type="EMBL" id="NVN53398.1"/>
    </source>
</evidence>
<feature type="region of interest" description="Disordered" evidence="3">
    <location>
        <begin position="1"/>
        <end position="44"/>
    </location>
</feature>
<dbReference type="InterPro" id="IPR001789">
    <property type="entry name" value="Sig_transdc_resp-reg_receiver"/>
</dbReference>
<comment type="caution">
    <text evidence="2">Lacks conserved residue(s) required for the propagation of feature annotation.</text>
</comment>
<dbReference type="Gene3D" id="3.40.50.2300">
    <property type="match status" value="1"/>
</dbReference>
<dbReference type="SUPFAM" id="SSF52172">
    <property type="entry name" value="CheY-like"/>
    <property type="match status" value="1"/>
</dbReference>
<reference evidence="6 7" key="1">
    <citation type="submission" date="2020-05" db="EMBL/GenBank/DDBJ databases">
        <title>Draft genome sequence of Mycobacterium hippocampi DL, isolated from European seabass, Dicentrarchus labrax, reared in fish farms.</title>
        <authorList>
            <person name="Stathopoulou P."/>
            <person name="Asimakis E."/>
            <person name="Tzokas K."/>
            <person name="Batargias C."/>
            <person name="Tsiamis G."/>
        </authorList>
    </citation>
    <scope>NUCLEOTIDE SEQUENCE [LARGE SCALE GENOMIC DNA]</scope>
    <source>
        <strain evidence="6 7">DL</strain>
    </source>
</reference>
<organism evidence="6 7">
    <name type="scientific">Mycolicibacterium hippocampi</name>
    <dbReference type="NCBI Taxonomy" id="659824"/>
    <lineage>
        <taxon>Bacteria</taxon>
        <taxon>Bacillati</taxon>
        <taxon>Actinomycetota</taxon>
        <taxon>Actinomycetes</taxon>
        <taxon>Mycobacteriales</taxon>
        <taxon>Mycobacteriaceae</taxon>
        <taxon>Mycolicibacterium</taxon>
    </lineage>
</organism>
<evidence type="ECO:0000256" key="3">
    <source>
        <dbReference type="SAM" id="MobiDB-lite"/>
    </source>
</evidence>
<dbReference type="SMART" id="SM00448">
    <property type="entry name" value="REC"/>
    <property type="match status" value="1"/>
</dbReference>
<feature type="domain" description="HTH luxR-type" evidence="4">
    <location>
        <begin position="215"/>
        <end position="280"/>
    </location>
</feature>
<dbReference type="SUPFAM" id="SSF46894">
    <property type="entry name" value="C-terminal effector domain of the bipartite response regulators"/>
    <property type="match status" value="1"/>
</dbReference>
<sequence length="298" mass="31507">MPEPGGDGQSTESDWNEADIIGGDGTGRRRARNLGSPIRGHAGGSRTVLQQSNVGMQERVSNARADMGGTSDASLLIIDDCALFREALATNLRANGISDIRVAWDLPSLISVLEGVQPSVVLLNMATRDLHLILRASTSLTPQAPVIAVATSEDDESAIIACAEAGVAGYHLRSDSFAELLLLVRDAASGKVSCPPKISAILLRRLSALASQSQVTPKEPGLTTREAQILGMLELGLSNQDIAGQLSIAVHTVKNHVHSLLTKLGVGTRAEAAALSHAMRVDLDAHERSRPRSTQNWP</sequence>
<dbReference type="InterPro" id="IPR011006">
    <property type="entry name" value="CheY-like_superfamily"/>
</dbReference>
<dbReference type="PANTHER" id="PTHR45566:SF1">
    <property type="entry name" value="HTH-TYPE TRANSCRIPTIONAL REGULATOR YHJB-RELATED"/>
    <property type="match status" value="1"/>
</dbReference>
<dbReference type="PROSITE" id="PS50043">
    <property type="entry name" value="HTH_LUXR_2"/>
    <property type="match status" value="1"/>
</dbReference>
<accession>A0A850PS81</accession>
<keyword evidence="1" id="KW-0238">DNA-binding</keyword>
<evidence type="ECO:0000313" key="7">
    <source>
        <dbReference type="Proteomes" id="UP000570517"/>
    </source>
</evidence>
<protein>
    <recommendedName>
        <fullName evidence="8">DNA-binding response regulator</fullName>
    </recommendedName>
</protein>
<dbReference type="Pfam" id="PF00196">
    <property type="entry name" value="GerE"/>
    <property type="match status" value="1"/>
</dbReference>
<dbReference type="InterPro" id="IPR016032">
    <property type="entry name" value="Sig_transdc_resp-reg_C-effctor"/>
</dbReference>
<dbReference type="GO" id="GO:0000160">
    <property type="term" value="P:phosphorelay signal transduction system"/>
    <property type="evidence" value="ECO:0007669"/>
    <property type="project" value="InterPro"/>
</dbReference>
<dbReference type="GO" id="GO:0006355">
    <property type="term" value="P:regulation of DNA-templated transcription"/>
    <property type="evidence" value="ECO:0007669"/>
    <property type="project" value="InterPro"/>
</dbReference>
<evidence type="ECO:0000259" key="5">
    <source>
        <dbReference type="PROSITE" id="PS50110"/>
    </source>
</evidence>
<comment type="caution">
    <text evidence="6">The sequence shown here is derived from an EMBL/GenBank/DDBJ whole genome shotgun (WGS) entry which is preliminary data.</text>
</comment>
<dbReference type="InterPro" id="IPR000792">
    <property type="entry name" value="Tscrpt_reg_LuxR_C"/>
</dbReference>
<evidence type="ECO:0008006" key="8">
    <source>
        <dbReference type="Google" id="ProtNLM"/>
    </source>
</evidence>
<dbReference type="CDD" id="cd06170">
    <property type="entry name" value="LuxR_C_like"/>
    <property type="match status" value="1"/>
</dbReference>
<dbReference type="EMBL" id="JABFYL010000049">
    <property type="protein sequence ID" value="NVN53398.1"/>
    <property type="molecule type" value="Genomic_DNA"/>
</dbReference>
<dbReference type="PROSITE" id="PS00622">
    <property type="entry name" value="HTH_LUXR_1"/>
    <property type="match status" value="1"/>
</dbReference>
<evidence type="ECO:0000256" key="1">
    <source>
        <dbReference type="ARBA" id="ARBA00023125"/>
    </source>
</evidence>
<dbReference type="PROSITE" id="PS50110">
    <property type="entry name" value="RESPONSE_REGULATORY"/>
    <property type="match status" value="1"/>
</dbReference>
<dbReference type="SMART" id="SM00421">
    <property type="entry name" value="HTH_LUXR"/>
    <property type="match status" value="1"/>
</dbReference>
<dbReference type="PRINTS" id="PR00038">
    <property type="entry name" value="HTHLUXR"/>
</dbReference>
<keyword evidence="7" id="KW-1185">Reference proteome</keyword>
<dbReference type="PANTHER" id="PTHR45566">
    <property type="entry name" value="HTH-TYPE TRANSCRIPTIONAL REGULATOR YHJB-RELATED"/>
    <property type="match status" value="1"/>
</dbReference>
<evidence type="ECO:0000256" key="2">
    <source>
        <dbReference type="PROSITE-ProRule" id="PRU00169"/>
    </source>
</evidence>
<proteinExistence type="predicted"/>
<dbReference type="GO" id="GO:0003677">
    <property type="term" value="F:DNA binding"/>
    <property type="evidence" value="ECO:0007669"/>
    <property type="project" value="UniProtKB-KW"/>
</dbReference>
<gene>
    <name evidence="6" type="ORF">HLY00_3743</name>
</gene>
<dbReference type="InterPro" id="IPR051015">
    <property type="entry name" value="EvgA-like"/>
</dbReference>